<evidence type="ECO:0000256" key="1">
    <source>
        <dbReference type="ARBA" id="ARBA00012552"/>
    </source>
</evidence>
<dbReference type="InterPro" id="IPR000629">
    <property type="entry name" value="RNA-helicase_DEAD-box_CS"/>
</dbReference>
<dbReference type="Gene3D" id="3.40.50.300">
    <property type="entry name" value="P-loop containing nucleotide triphosphate hydrolases"/>
    <property type="match status" value="2"/>
</dbReference>
<accession>A0A6P6XQ10</accession>
<keyword evidence="13" id="KW-1185">Reference proteome</keyword>
<organism evidence="13 14">
    <name type="scientific">Dermatophagoides pteronyssinus</name>
    <name type="common">European house dust mite</name>
    <dbReference type="NCBI Taxonomy" id="6956"/>
    <lineage>
        <taxon>Eukaryota</taxon>
        <taxon>Metazoa</taxon>
        <taxon>Ecdysozoa</taxon>
        <taxon>Arthropoda</taxon>
        <taxon>Chelicerata</taxon>
        <taxon>Arachnida</taxon>
        <taxon>Acari</taxon>
        <taxon>Acariformes</taxon>
        <taxon>Sarcoptiformes</taxon>
        <taxon>Astigmata</taxon>
        <taxon>Psoroptidia</taxon>
        <taxon>Analgoidea</taxon>
        <taxon>Pyroglyphidae</taxon>
        <taxon>Dermatophagoidinae</taxon>
        <taxon>Dermatophagoides</taxon>
    </lineage>
</organism>
<dbReference type="RefSeq" id="XP_027193959.1">
    <property type="nucleotide sequence ID" value="XM_027338158.1"/>
</dbReference>
<dbReference type="PROSITE" id="PS51192">
    <property type="entry name" value="HELICASE_ATP_BIND_1"/>
    <property type="match status" value="1"/>
</dbReference>
<dbReference type="InterPro" id="IPR001650">
    <property type="entry name" value="Helicase_C-like"/>
</dbReference>
<dbReference type="GO" id="GO:0016787">
    <property type="term" value="F:hydrolase activity"/>
    <property type="evidence" value="ECO:0007669"/>
    <property type="project" value="UniProtKB-KW"/>
</dbReference>
<dbReference type="Pfam" id="PF16897">
    <property type="entry name" value="MMR_HSR1_Xtn"/>
    <property type="match status" value="1"/>
</dbReference>
<evidence type="ECO:0000313" key="13">
    <source>
        <dbReference type="Proteomes" id="UP000515146"/>
    </source>
</evidence>
<keyword evidence="3 9" id="KW-0378">Hydrolase</keyword>
<dbReference type="PROSITE" id="PS51194">
    <property type="entry name" value="HELICASE_CTER"/>
    <property type="match status" value="1"/>
</dbReference>
<dbReference type="Pfam" id="PF00271">
    <property type="entry name" value="Helicase_C"/>
    <property type="match status" value="1"/>
</dbReference>
<gene>
    <name evidence="14" type="primary">LOC113788693</name>
</gene>
<evidence type="ECO:0000259" key="10">
    <source>
        <dbReference type="PROSITE" id="PS51192"/>
    </source>
</evidence>
<dbReference type="SMART" id="SM00487">
    <property type="entry name" value="DEXDc"/>
    <property type="match status" value="1"/>
</dbReference>
<evidence type="ECO:0000256" key="9">
    <source>
        <dbReference type="RuleBase" id="RU000492"/>
    </source>
</evidence>
<dbReference type="FunFam" id="3.40.50.300:FF:000031">
    <property type="entry name" value="Eukaryotic initiation factor 4A-III"/>
    <property type="match status" value="1"/>
</dbReference>
<dbReference type="GO" id="GO:0003723">
    <property type="term" value="F:RNA binding"/>
    <property type="evidence" value="ECO:0007669"/>
    <property type="project" value="UniProtKB-KW"/>
</dbReference>
<feature type="domain" description="Helicase ATP-binding" evidence="10">
    <location>
        <begin position="61"/>
        <end position="235"/>
    </location>
</feature>
<keyword evidence="6" id="KW-0694">RNA-binding</keyword>
<dbReference type="GO" id="GO:0005524">
    <property type="term" value="F:ATP binding"/>
    <property type="evidence" value="ECO:0007669"/>
    <property type="project" value="UniProtKB-KW"/>
</dbReference>
<dbReference type="InParanoid" id="A0A6P6XQ10"/>
<dbReference type="KEGG" id="dpte:113788693"/>
<dbReference type="InterPro" id="IPR031662">
    <property type="entry name" value="GTP-binding_2"/>
</dbReference>
<dbReference type="PROSITE" id="PS00039">
    <property type="entry name" value="DEAD_ATP_HELICASE"/>
    <property type="match status" value="1"/>
</dbReference>
<evidence type="ECO:0000259" key="12">
    <source>
        <dbReference type="PROSITE" id="PS51195"/>
    </source>
</evidence>
<evidence type="ECO:0000256" key="2">
    <source>
        <dbReference type="ARBA" id="ARBA00022741"/>
    </source>
</evidence>
<evidence type="ECO:0000256" key="3">
    <source>
        <dbReference type="ARBA" id="ARBA00022801"/>
    </source>
</evidence>
<dbReference type="InterPro" id="IPR014001">
    <property type="entry name" value="Helicase_ATP-bd"/>
</dbReference>
<feature type="short sequence motif" description="Q motif" evidence="8">
    <location>
        <begin position="30"/>
        <end position="58"/>
    </location>
</feature>
<dbReference type="SMART" id="SM00490">
    <property type="entry name" value="HELICc"/>
    <property type="match status" value="1"/>
</dbReference>
<dbReference type="CDD" id="cd18787">
    <property type="entry name" value="SF2_C_DEAD"/>
    <property type="match status" value="1"/>
</dbReference>
<dbReference type="InterPro" id="IPR014014">
    <property type="entry name" value="RNA_helicase_DEAD_Q_motif"/>
</dbReference>
<evidence type="ECO:0000256" key="6">
    <source>
        <dbReference type="ARBA" id="ARBA00022884"/>
    </source>
</evidence>
<dbReference type="AlphaFoldDB" id="A0A6P6XQ10"/>
<name>A0A6P6XQ10_DERPT</name>
<keyword evidence="5 9" id="KW-0067">ATP-binding</keyword>
<sequence length="437" mass="49432">MSIFTEKYDPKNAKNKKIIKNNYDDIVYIKSFDELSLKKDLLKGIYNYGFEKPSAIQQCGIQPVIEGHDVIGQAQSGTGKTATFVIAMLQVIDETLDKLQGLILAPTRELAAQIQRVTDGIGTFLNISCITCIGGTNTSYDIEALRKGVHIVVATPGRISELMRLKRFPYQDLSVVVIDEADEMLSRGFIDQVTDILSYIDQNKSGNIVLAMFSATMPKEILALAETVLENPKRILVRSSQLTLEGIKQFYVNTENDEHKYSVLTELYETIEIQACIIYANSRKRVEDLAMKMTEDNHTVSFIHGDMPQKEREGIMEQFRLGSTRVLITTDLLARGIDVQTVSLVINYDLPSNYENYLHRIGRSGRFGKKGVAINFASRNDMNIIRGLEQFYQTQIQLLPESLIDVIEGNRKYIKCLYVYNKIDMLSIDQIDALSHI</sequence>
<evidence type="ECO:0000256" key="5">
    <source>
        <dbReference type="ARBA" id="ARBA00022840"/>
    </source>
</evidence>
<dbReference type="OrthoDB" id="10265785at2759"/>
<dbReference type="InterPro" id="IPR011545">
    <property type="entry name" value="DEAD/DEAH_box_helicase_dom"/>
</dbReference>
<dbReference type="SUPFAM" id="SSF52540">
    <property type="entry name" value="P-loop containing nucleoside triphosphate hydrolases"/>
    <property type="match status" value="1"/>
</dbReference>
<evidence type="ECO:0000256" key="8">
    <source>
        <dbReference type="PROSITE-ProRule" id="PRU00552"/>
    </source>
</evidence>
<feature type="domain" description="DEAD-box RNA helicase Q" evidence="12">
    <location>
        <begin position="30"/>
        <end position="58"/>
    </location>
</feature>
<evidence type="ECO:0000313" key="14">
    <source>
        <dbReference type="RefSeq" id="XP_027193959.1"/>
    </source>
</evidence>
<dbReference type="PANTHER" id="PTHR47958">
    <property type="entry name" value="ATP-DEPENDENT RNA HELICASE DBP3"/>
    <property type="match status" value="1"/>
</dbReference>
<protein>
    <recommendedName>
        <fullName evidence="1">RNA helicase</fullName>
        <ecNumber evidence="1">3.6.4.13</ecNumber>
    </recommendedName>
</protein>
<dbReference type="InterPro" id="IPR027417">
    <property type="entry name" value="P-loop_NTPase"/>
</dbReference>
<evidence type="ECO:0000256" key="7">
    <source>
        <dbReference type="ARBA" id="ARBA00047984"/>
    </source>
</evidence>
<dbReference type="Proteomes" id="UP000515146">
    <property type="component" value="Unplaced"/>
</dbReference>
<dbReference type="EC" id="3.6.4.13" evidence="1"/>
<keyword evidence="4 9" id="KW-0347">Helicase</keyword>
<dbReference type="Pfam" id="PF00270">
    <property type="entry name" value="DEAD"/>
    <property type="match status" value="1"/>
</dbReference>
<dbReference type="GO" id="GO:0003724">
    <property type="term" value="F:RNA helicase activity"/>
    <property type="evidence" value="ECO:0007669"/>
    <property type="project" value="UniProtKB-EC"/>
</dbReference>
<feature type="domain" description="Helicase C-terminal" evidence="11">
    <location>
        <begin position="246"/>
        <end position="407"/>
    </location>
</feature>
<evidence type="ECO:0000256" key="4">
    <source>
        <dbReference type="ARBA" id="ARBA00022806"/>
    </source>
</evidence>
<keyword evidence="2 9" id="KW-0547">Nucleotide-binding</keyword>
<evidence type="ECO:0000259" key="11">
    <source>
        <dbReference type="PROSITE" id="PS51194"/>
    </source>
</evidence>
<reference evidence="14" key="1">
    <citation type="submission" date="2025-08" db="UniProtKB">
        <authorList>
            <consortium name="RefSeq"/>
        </authorList>
    </citation>
    <scope>IDENTIFICATION</scope>
    <source>
        <strain evidence="14">Airmid</strain>
    </source>
</reference>
<comment type="similarity">
    <text evidence="9">Belongs to the DEAD box helicase family.</text>
</comment>
<comment type="catalytic activity">
    <reaction evidence="7">
        <text>ATP + H2O = ADP + phosphate + H(+)</text>
        <dbReference type="Rhea" id="RHEA:13065"/>
        <dbReference type="ChEBI" id="CHEBI:15377"/>
        <dbReference type="ChEBI" id="CHEBI:15378"/>
        <dbReference type="ChEBI" id="CHEBI:30616"/>
        <dbReference type="ChEBI" id="CHEBI:43474"/>
        <dbReference type="ChEBI" id="CHEBI:456216"/>
        <dbReference type="EC" id="3.6.4.13"/>
    </reaction>
</comment>
<proteinExistence type="inferred from homology"/>
<dbReference type="PROSITE" id="PS51195">
    <property type="entry name" value="Q_MOTIF"/>
    <property type="match status" value="1"/>
</dbReference>